<protein>
    <submittedName>
        <fullName evidence="3">Uncharacterized protein</fullName>
    </submittedName>
</protein>
<keyword evidence="2" id="KW-1133">Transmembrane helix</keyword>
<dbReference type="EMBL" id="CTRP01000003">
    <property type="protein sequence ID" value="CQR70649.1"/>
    <property type="molecule type" value="Genomic_DNA"/>
</dbReference>
<proteinExistence type="predicted"/>
<keyword evidence="4" id="KW-1185">Reference proteome</keyword>
<feature type="transmembrane region" description="Helical" evidence="2">
    <location>
        <begin position="81"/>
        <end position="105"/>
    </location>
</feature>
<dbReference type="Proteomes" id="UP000049855">
    <property type="component" value="Unassembled WGS sequence"/>
</dbReference>
<evidence type="ECO:0000313" key="4">
    <source>
        <dbReference type="Proteomes" id="UP000049855"/>
    </source>
</evidence>
<feature type="region of interest" description="Disordered" evidence="1">
    <location>
        <begin position="113"/>
        <end position="184"/>
    </location>
</feature>
<evidence type="ECO:0000256" key="2">
    <source>
        <dbReference type="SAM" id="Phobius"/>
    </source>
</evidence>
<feature type="compositionally biased region" description="Polar residues" evidence="1">
    <location>
        <begin position="151"/>
        <end position="162"/>
    </location>
</feature>
<reference evidence="4" key="1">
    <citation type="submission" date="2015-03" db="EMBL/GenBank/DDBJ databases">
        <authorList>
            <person name="Nijsse Bart"/>
        </authorList>
    </citation>
    <scope>NUCLEOTIDE SEQUENCE [LARGE SCALE GENOMIC DNA]</scope>
</reference>
<dbReference type="AlphaFoldDB" id="A0A0U1KU78"/>
<accession>A0A0U1KU78</accession>
<name>A0A0U1KU78_9FIRM</name>
<organism evidence="3 4">
    <name type="scientific">Sporomusa ovata</name>
    <dbReference type="NCBI Taxonomy" id="2378"/>
    <lineage>
        <taxon>Bacteria</taxon>
        <taxon>Bacillati</taxon>
        <taxon>Bacillota</taxon>
        <taxon>Negativicutes</taxon>
        <taxon>Selenomonadales</taxon>
        <taxon>Sporomusaceae</taxon>
        <taxon>Sporomusa</taxon>
    </lineage>
</organism>
<sequence>MQDNTNSKKGQAEALSAALDELNQGITLENMHEEELVELMRTAQLIKAAVTPPAVPPPAVRNYIVEQAAISIARAKRKKRLAWGVAGFAGTAAAAVLLITFFNILPPATQEQQLAKSPQSVPVPAIETPQPSSIEETPPNLTVPPAKDKLQASTTPDSQITESALPESDAVQAPGAALTVPSSAVPSGEGTMLALAGRKADVVTIDTISKTIRQVYHQGAPDEIIISQAPKPTNTLRSVPVPPQVQEKMAIPREAITSKFPNRNKVTVIMDNNEVTLEGAASQEELLSLAKTLTKVSVPR</sequence>
<evidence type="ECO:0000256" key="1">
    <source>
        <dbReference type="SAM" id="MobiDB-lite"/>
    </source>
</evidence>
<keyword evidence="2" id="KW-0812">Transmembrane</keyword>
<gene>
    <name evidence="3" type="ORF">SpAn4DRAFT_1618</name>
</gene>
<keyword evidence="2" id="KW-0472">Membrane</keyword>
<evidence type="ECO:0000313" key="3">
    <source>
        <dbReference type="EMBL" id="CQR70649.1"/>
    </source>
</evidence>